<dbReference type="Proteomes" id="UP000028990">
    <property type="component" value="Unassembled WGS sequence"/>
</dbReference>
<dbReference type="EMBL" id="KN122294">
    <property type="protein sequence ID" value="KFO31331.1"/>
    <property type="molecule type" value="Genomic_DNA"/>
</dbReference>
<organism evidence="2 3">
    <name type="scientific">Fukomys damarensis</name>
    <name type="common">Damaraland mole rat</name>
    <name type="synonym">Cryptomys damarensis</name>
    <dbReference type="NCBI Taxonomy" id="885580"/>
    <lineage>
        <taxon>Eukaryota</taxon>
        <taxon>Metazoa</taxon>
        <taxon>Chordata</taxon>
        <taxon>Craniata</taxon>
        <taxon>Vertebrata</taxon>
        <taxon>Euteleostomi</taxon>
        <taxon>Mammalia</taxon>
        <taxon>Eutheria</taxon>
        <taxon>Euarchontoglires</taxon>
        <taxon>Glires</taxon>
        <taxon>Rodentia</taxon>
        <taxon>Hystricomorpha</taxon>
        <taxon>Bathyergidae</taxon>
        <taxon>Fukomys</taxon>
    </lineage>
</organism>
<sequence>MKRGPQQKMMRVTIYCAEGLSRPLSDLFASQGRLRRLRPLLARPVGLLGTSHAPQSQHGDRKPNGQANVMRSPGLTGGMKDTKAAQGEESDGVDSDPGEPPGDPPRVPARSPASSTSSSEAQTPGNPDPDARPRNVAVLRKATPGTTTCEEPVQLRQVSDLLKDITCVDPRHQEAIHTLGVEPALKVGPVFMQLGAFHSVQPPSASGHHEDAASPPAVAGTRAGCDGAPAASALAGF</sequence>
<name>A0A091E861_FUKDA</name>
<feature type="compositionally biased region" description="Low complexity" evidence="1">
    <location>
        <begin position="108"/>
        <end position="119"/>
    </location>
</feature>
<evidence type="ECO:0000256" key="1">
    <source>
        <dbReference type="SAM" id="MobiDB-lite"/>
    </source>
</evidence>
<proteinExistence type="predicted"/>
<gene>
    <name evidence="2" type="ORF">H920_07261</name>
</gene>
<reference evidence="2 3" key="1">
    <citation type="submission" date="2013-11" db="EMBL/GenBank/DDBJ databases">
        <title>The Damaraland mole rat (Fukomys damarensis) genome and evolution of African mole rats.</title>
        <authorList>
            <person name="Gladyshev V.N."/>
            <person name="Fang X."/>
        </authorList>
    </citation>
    <scope>NUCLEOTIDE SEQUENCE [LARGE SCALE GENOMIC DNA]</scope>
    <source>
        <tissue evidence="2">Liver</tissue>
    </source>
</reference>
<feature type="region of interest" description="Disordered" evidence="1">
    <location>
        <begin position="201"/>
        <end position="221"/>
    </location>
</feature>
<evidence type="ECO:0000313" key="3">
    <source>
        <dbReference type="Proteomes" id="UP000028990"/>
    </source>
</evidence>
<keyword evidence="3" id="KW-1185">Reference proteome</keyword>
<accession>A0A091E861</accession>
<feature type="region of interest" description="Disordered" evidence="1">
    <location>
        <begin position="48"/>
        <end position="134"/>
    </location>
</feature>
<feature type="compositionally biased region" description="Acidic residues" evidence="1">
    <location>
        <begin position="88"/>
        <end position="97"/>
    </location>
</feature>
<dbReference type="AlphaFoldDB" id="A0A091E861"/>
<evidence type="ECO:0000313" key="2">
    <source>
        <dbReference type="EMBL" id="KFO31331.1"/>
    </source>
</evidence>
<feature type="compositionally biased region" description="Pro residues" evidence="1">
    <location>
        <begin position="98"/>
        <end position="107"/>
    </location>
</feature>
<protein>
    <submittedName>
        <fullName evidence="2">Uncharacterized protein</fullName>
    </submittedName>
</protein>